<dbReference type="InterPro" id="IPR049567">
    <property type="entry name" value="WDR59-like"/>
</dbReference>
<dbReference type="InterPro" id="IPR006575">
    <property type="entry name" value="RWD_dom"/>
</dbReference>
<dbReference type="EMBL" id="CALNXI010000628">
    <property type="protein sequence ID" value="CAH3030347.1"/>
    <property type="molecule type" value="Genomic_DNA"/>
</dbReference>
<dbReference type="PANTHER" id="PTHR46170">
    <property type="entry name" value="GATOR COMPLEX PROTEIN WDR59"/>
    <property type="match status" value="1"/>
</dbReference>
<dbReference type="Proteomes" id="UP001159427">
    <property type="component" value="Unassembled WGS sequence"/>
</dbReference>
<proteinExistence type="inferred from homology"/>
<evidence type="ECO:0000313" key="7">
    <source>
        <dbReference type="EMBL" id="CAH3030347.1"/>
    </source>
</evidence>
<dbReference type="InterPro" id="IPR001680">
    <property type="entry name" value="WD40_rpt"/>
</dbReference>
<dbReference type="InterPro" id="IPR015943">
    <property type="entry name" value="WD40/YVTN_repeat-like_dom_sf"/>
</dbReference>
<dbReference type="PROSITE" id="PS00678">
    <property type="entry name" value="WD_REPEATS_1"/>
    <property type="match status" value="2"/>
</dbReference>
<feature type="repeat" description="WD" evidence="4">
    <location>
        <begin position="184"/>
        <end position="226"/>
    </location>
</feature>
<keyword evidence="8" id="KW-1185">Reference proteome</keyword>
<evidence type="ECO:0000313" key="8">
    <source>
        <dbReference type="Proteomes" id="UP001159427"/>
    </source>
</evidence>
<dbReference type="PROSITE" id="PS50294">
    <property type="entry name" value="WD_REPEATS_REGION"/>
    <property type="match status" value="1"/>
</dbReference>
<dbReference type="PANTHER" id="PTHR46170:SF1">
    <property type="entry name" value="GATOR COMPLEX PROTEIN WDR59"/>
    <property type="match status" value="1"/>
</dbReference>
<dbReference type="CDD" id="cd16692">
    <property type="entry name" value="mRING-H2-C3H3C2_WDR59"/>
    <property type="match status" value="1"/>
</dbReference>
<organism evidence="7 8">
    <name type="scientific">Porites evermanni</name>
    <dbReference type="NCBI Taxonomy" id="104178"/>
    <lineage>
        <taxon>Eukaryota</taxon>
        <taxon>Metazoa</taxon>
        <taxon>Cnidaria</taxon>
        <taxon>Anthozoa</taxon>
        <taxon>Hexacorallia</taxon>
        <taxon>Scleractinia</taxon>
        <taxon>Fungiina</taxon>
        <taxon>Poritidae</taxon>
        <taxon>Porites</taxon>
    </lineage>
</organism>
<feature type="region of interest" description="Disordered" evidence="5">
    <location>
        <begin position="769"/>
        <end position="808"/>
    </location>
</feature>
<dbReference type="SMART" id="SM00320">
    <property type="entry name" value="WD40"/>
    <property type="match status" value="4"/>
</dbReference>
<evidence type="ECO:0000259" key="6">
    <source>
        <dbReference type="PROSITE" id="PS50908"/>
    </source>
</evidence>
<evidence type="ECO:0000256" key="2">
    <source>
        <dbReference type="ARBA" id="ARBA00022737"/>
    </source>
</evidence>
<dbReference type="Gene3D" id="3.10.110.10">
    <property type="entry name" value="Ubiquitin Conjugating Enzyme"/>
    <property type="match status" value="1"/>
</dbReference>
<dbReference type="InterPro" id="IPR049566">
    <property type="entry name" value="WDR59_RTC1-like_RING_Znf"/>
</dbReference>
<dbReference type="InterPro" id="IPR016135">
    <property type="entry name" value="UBQ-conjugating_enzyme/RWD"/>
</dbReference>
<keyword evidence="1 4" id="KW-0853">WD repeat</keyword>
<dbReference type="Pfam" id="PF00400">
    <property type="entry name" value="WD40"/>
    <property type="match status" value="3"/>
</dbReference>
<evidence type="ECO:0000256" key="1">
    <source>
        <dbReference type="ARBA" id="ARBA00022574"/>
    </source>
</evidence>
<feature type="domain" description="RWD" evidence="6">
    <location>
        <begin position="380"/>
        <end position="482"/>
    </location>
</feature>
<dbReference type="Gene3D" id="2.130.10.10">
    <property type="entry name" value="YVTN repeat-like/Quinoprotein amine dehydrogenase"/>
    <property type="match status" value="2"/>
</dbReference>
<comment type="caution">
    <text evidence="7">The sequence shown here is derived from an EMBL/GenBank/DDBJ whole genome shotgun (WGS) entry which is preliminary data.</text>
</comment>
<evidence type="ECO:0000256" key="3">
    <source>
        <dbReference type="ARBA" id="ARBA00038452"/>
    </source>
</evidence>
<dbReference type="SMART" id="SM00591">
    <property type="entry name" value="RWD"/>
    <property type="match status" value="1"/>
</dbReference>
<comment type="similarity">
    <text evidence="3">Belongs to the WD repeat WDR59 family.</text>
</comment>
<keyword evidence="2" id="KW-0677">Repeat</keyword>
<evidence type="ECO:0000256" key="5">
    <source>
        <dbReference type="SAM" id="MobiDB-lite"/>
    </source>
</evidence>
<dbReference type="SUPFAM" id="SSF50978">
    <property type="entry name" value="WD40 repeat-like"/>
    <property type="match status" value="1"/>
</dbReference>
<dbReference type="PROSITE" id="PS50908">
    <property type="entry name" value="RWD"/>
    <property type="match status" value="1"/>
</dbReference>
<dbReference type="InterPro" id="IPR039456">
    <property type="entry name" value="WDR59_mRING-H2-C3H3C2"/>
</dbReference>
<accession>A0ABN8MKT2</accession>
<dbReference type="Pfam" id="PF17120">
    <property type="entry name" value="zf-RING_16"/>
    <property type="match status" value="1"/>
</dbReference>
<feature type="compositionally biased region" description="Low complexity" evidence="5">
    <location>
        <begin position="769"/>
        <end position="779"/>
    </location>
</feature>
<protein>
    <recommendedName>
        <fullName evidence="6">RWD domain-containing protein</fullName>
    </recommendedName>
</protein>
<dbReference type="InterPro" id="IPR019775">
    <property type="entry name" value="WD40_repeat_CS"/>
</dbReference>
<dbReference type="PROSITE" id="PS50082">
    <property type="entry name" value="WD_REPEATS_2"/>
    <property type="match status" value="3"/>
</dbReference>
<name>A0ABN8MKT2_9CNID</name>
<gene>
    <name evidence="7" type="ORF">PEVE_00037801</name>
</gene>
<feature type="repeat" description="WD" evidence="4">
    <location>
        <begin position="151"/>
        <end position="182"/>
    </location>
</feature>
<reference evidence="7 8" key="1">
    <citation type="submission" date="2022-05" db="EMBL/GenBank/DDBJ databases">
        <authorList>
            <consortium name="Genoscope - CEA"/>
            <person name="William W."/>
        </authorList>
    </citation>
    <scope>NUCLEOTIDE SEQUENCE [LARGE SCALE GENOMIC DNA]</scope>
</reference>
<feature type="repeat" description="WD" evidence="4">
    <location>
        <begin position="98"/>
        <end position="140"/>
    </location>
</feature>
<evidence type="ECO:0000256" key="4">
    <source>
        <dbReference type="PROSITE-ProRule" id="PRU00221"/>
    </source>
</evidence>
<dbReference type="InterPro" id="IPR036322">
    <property type="entry name" value="WD40_repeat_dom_sf"/>
</dbReference>
<dbReference type="Pfam" id="PF05773">
    <property type="entry name" value="RWD"/>
    <property type="match status" value="1"/>
</dbReference>
<sequence>MAAYQDVVAPHQDWPATVMAVDCTGQFTVLGSRKGLAFVDLNAPNVITKKVTRNSKWECGAIEWNPHLSHANIFANVSNQKTEIWSWRDGNGLQQQILRGHTRSISDLNWSWFDPHLLSTCSMDQFIYIWDLRDRKKPASSLQAIVGASQVKWNRVNRHVLATSHDGDVRIWDLRKGNTPVVYITAHLSKIHGLDWSRSCGTTLVTCSNDATVKLWNTEQPQQPENTLNAKCPVWRARFTPFGEGLVTVTVPQLRRGENSLSLWNILNMNSPIASPVNTFVGHSDVVLEFQWRSQRLDDDEQFQLITWAKDHFLRLWAIEPRMIMACSGDATDNFPSRNTSETTLAISDDLMESVLSESVIIDSADVVPSVAVQPHTLQQEFALINVNIPNVIVEQMDAGHRSCTVCATNGPNVVSLVITFPAQYPNQAIPSFEFTSDTSIDKNTKIKLMKTLRETAQTHVKLNQTCLEPCLRQLVSHLEELTQQDDLPMEQYTSTMPQLHGRLDPVSYGSYLDAAIPFPRTSGAKFCACGLLVCFNLPGKYTGRVGTGGEPTPRSLSAFSAYSSRPSSGPALPPLINSSLQKSHHRHTFSSFGQQSTARAMFYRTLSQQEDLQEMQKYGGVPSRKSDVGLVVIRDVSAMMPIHQSLGQAYTLEGNDISDICKKNLSAAMTTGRKDLVQTWSLMSLILDKKLAPSDDSMDESPWALHPFGKKMVTSLMDYYLSIRDIQTLGMLSCVLAHHSLPDSFKPPKSIFKPDIIPLSKSFTFGSSPSYSDPPSQSFKRPKSLSNVTDHAGHESPSSEWSEVTFPPLSGGWSPPVFIRTKDPREEQRKQYEKDCRFVDASKLRLHDHYIKQYADVLYRWNLLGKRAEVIKFLSEAQQPHSGVEFSTKCHSCSQKLRGAQCWSCKAMGLQCVICHVAVRGASNFCVACGHGGHTYHLKTWFESMDVCPSGCGCRCLEVGTFIVD</sequence>